<comment type="caution">
    <text evidence="5">The sequence shown here is derived from an EMBL/GenBank/DDBJ whole genome shotgun (WGS) entry which is preliminary data.</text>
</comment>
<name>A0A816W5B6_9BILA</name>
<reference evidence="5" key="1">
    <citation type="submission" date="2021-02" db="EMBL/GenBank/DDBJ databases">
        <authorList>
            <person name="Nowell W R."/>
        </authorList>
    </citation>
    <scope>NUCLEOTIDE SEQUENCE</scope>
</reference>
<dbReference type="EMBL" id="CAJNOW010007154">
    <property type="protein sequence ID" value="CAF1505163.1"/>
    <property type="molecule type" value="Genomic_DNA"/>
</dbReference>
<evidence type="ECO:0000313" key="10">
    <source>
        <dbReference type="Proteomes" id="UP000663866"/>
    </source>
</evidence>
<dbReference type="EMBL" id="CAJNOV010004791">
    <property type="protein sequence ID" value="CAF1186663.1"/>
    <property type="molecule type" value="Genomic_DNA"/>
</dbReference>
<dbReference type="OrthoDB" id="10035677at2759"/>
<evidence type="ECO:0000313" key="8">
    <source>
        <dbReference type="EMBL" id="CAF3943312.1"/>
    </source>
</evidence>
<evidence type="ECO:0000313" key="6">
    <source>
        <dbReference type="EMBL" id="CAF3757731.1"/>
    </source>
</evidence>
<proteinExistence type="predicted"/>
<accession>A0A816W5B6</accession>
<evidence type="ECO:0000313" key="4">
    <source>
        <dbReference type="EMBL" id="CAF2091252.1"/>
    </source>
</evidence>
<dbReference type="EMBL" id="CAJOBH010001864">
    <property type="protein sequence ID" value="CAF3877333.1"/>
    <property type="molecule type" value="Genomic_DNA"/>
</dbReference>
<dbReference type="Proteomes" id="UP000663842">
    <property type="component" value="Unassembled WGS sequence"/>
</dbReference>
<dbReference type="EMBL" id="CAJOBG010000105">
    <property type="protein sequence ID" value="CAF3757731.1"/>
    <property type="molecule type" value="Genomic_DNA"/>
</dbReference>
<dbReference type="Proteomes" id="UP000663887">
    <property type="component" value="Unassembled WGS sequence"/>
</dbReference>
<sequence length="242" mass="27637">MSKNLVNLPKVKLIKSFSSSRTPSTTSSLYSGSVNAQRDLRKSGSLHLLRSTPQKQVGDRIISEEPETFYQTIEYHPWKPEYNQIVTREKIKKSMTKDPYLPQGKMIAHARESTMTKEECFPELLPAEAVHIETPNVQKPAKLSLPGVVRYLRSRELLPSEQVISRTMMKQPTTSLLQYGTTQSMSTIPINKTNSHVPILSRHERLLNRSKMQTDASVIRRPPRRLIISINRETVVPLSIYT</sequence>
<evidence type="ECO:0000313" key="9">
    <source>
        <dbReference type="EMBL" id="CAF3984443.1"/>
    </source>
</evidence>
<protein>
    <submittedName>
        <fullName evidence="5">Uncharacterized protein</fullName>
    </submittedName>
</protein>
<dbReference type="Proteomes" id="UP000663855">
    <property type="component" value="Unassembled WGS sequence"/>
</dbReference>
<evidence type="ECO:0000313" key="7">
    <source>
        <dbReference type="EMBL" id="CAF3877333.1"/>
    </source>
</evidence>
<gene>
    <name evidence="7" type="ORF">BYL167_LOCUS7256</name>
    <name evidence="1" type="ORF">CJN711_LOCUS11288</name>
    <name evidence="9" type="ORF">GIL414_LOCUS10860</name>
    <name evidence="2" type="ORF">KQP761_LOCUS14835</name>
    <name evidence="3" type="ORF">MBJ925_LOCUS18508</name>
    <name evidence="6" type="ORF">OVN521_LOCUS1505</name>
    <name evidence="8" type="ORF">UXM345_LOCUS12890</name>
    <name evidence="4" type="ORF">WKI299_LOCUS18171</name>
    <name evidence="5" type="ORF">XDN619_LOCUS22793</name>
</gene>
<dbReference type="Proteomes" id="UP000681967">
    <property type="component" value="Unassembled WGS sequence"/>
</dbReference>
<evidence type="ECO:0000313" key="2">
    <source>
        <dbReference type="EMBL" id="CAF1505163.1"/>
    </source>
</evidence>
<dbReference type="EMBL" id="CAJOBF010001369">
    <property type="protein sequence ID" value="CAF3943312.1"/>
    <property type="molecule type" value="Genomic_DNA"/>
</dbReference>
<dbReference type="Proteomes" id="UP000681720">
    <property type="component" value="Unassembled WGS sequence"/>
</dbReference>
<dbReference type="EMBL" id="CAJNRE010009275">
    <property type="protein sequence ID" value="CAF2080521.1"/>
    <property type="molecule type" value="Genomic_DNA"/>
</dbReference>
<dbReference type="Proteomes" id="UP000663824">
    <property type="component" value="Unassembled WGS sequence"/>
</dbReference>
<dbReference type="AlphaFoldDB" id="A0A816W5B6"/>
<dbReference type="EMBL" id="CAJNRG010010331">
    <property type="protein sequence ID" value="CAF2121422.1"/>
    <property type="molecule type" value="Genomic_DNA"/>
</dbReference>
<organism evidence="5 11">
    <name type="scientific">Rotaria magnacalcarata</name>
    <dbReference type="NCBI Taxonomy" id="392030"/>
    <lineage>
        <taxon>Eukaryota</taxon>
        <taxon>Metazoa</taxon>
        <taxon>Spiralia</taxon>
        <taxon>Gnathifera</taxon>
        <taxon>Rotifera</taxon>
        <taxon>Eurotatoria</taxon>
        <taxon>Bdelloidea</taxon>
        <taxon>Philodinida</taxon>
        <taxon>Philodinidae</taxon>
        <taxon>Rotaria</taxon>
    </lineage>
</organism>
<evidence type="ECO:0000313" key="5">
    <source>
        <dbReference type="EMBL" id="CAF2121422.1"/>
    </source>
</evidence>
<dbReference type="EMBL" id="CAJNRF010007416">
    <property type="protein sequence ID" value="CAF2091252.1"/>
    <property type="molecule type" value="Genomic_DNA"/>
</dbReference>
<dbReference type="EMBL" id="CAJOBJ010003966">
    <property type="protein sequence ID" value="CAF3984443.1"/>
    <property type="molecule type" value="Genomic_DNA"/>
</dbReference>
<evidence type="ECO:0000313" key="1">
    <source>
        <dbReference type="EMBL" id="CAF1186663.1"/>
    </source>
</evidence>
<keyword evidence="10" id="KW-1185">Reference proteome</keyword>
<dbReference type="Proteomes" id="UP000663856">
    <property type="component" value="Unassembled WGS sequence"/>
</dbReference>
<evidence type="ECO:0000313" key="3">
    <source>
        <dbReference type="EMBL" id="CAF2080521.1"/>
    </source>
</evidence>
<dbReference type="Proteomes" id="UP000663866">
    <property type="component" value="Unassembled WGS sequence"/>
</dbReference>
<dbReference type="Proteomes" id="UP000663834">
    <property type="component" value="Unassembled WGS sequence"/>
</dbReference>
<evidence type="ECO:0000313" key="11">
    <source>
        <dbReference type="Proteomes" id="UP000663887"/>
    </source>
</evidence>